<dbReference type="AlphaFoldDB" id="A0A1B1A3B0"/>
<feature type="signal peptide" evidence="1">
    <location>
        <begin position="1"/>
        <end position="24"/>
    </location>
</feature>
<dbReference type="STRING" id="1265309.K529_009735"/>
<feature type="chain" id="PRO_5008518342" description="DUF4189 domain-containing protein" evidence="1">
    <location>
        <begin position="25"/>
        <end position="127"/>
    </location>
</feature>
<dbReference type="EMBL" id="CP015230">
    <property type="protein sequence ID" value="ANP41041.1"/>
    <property type="molecule type" value="Genomic_DNA"/>
</dbReference>
<sequence length="127" mass="12931">MFKSVALAAALSTLSLGIAAPAVAGNPMKMSSDTPRILRISKGICASSKQQMVSWARKIDGFGSFAVPRYPAGQTVDCSNSGATLPIGKSWGFGDQQSADAAALAACTANLPSGFKTCAVIGQSFAQ</sequence>
<proteinExistence type="predicted"/>
<evidence type="ECO:0000313" key="2">
    <source>
        <dbReference type="EMBL" id="ANP41041.1"/>
    </source>
</evidence>
<dbReference type="KEGG" id="rmb:K529_009735"/>
<keyword evidence="1" id="KW-0732">Signal</keyword>
<evidence type="ECO:0000313" key="3">
    <source>
        <dbReference type="Proteomes" id="UP000013243"/>
    </source>
</evidence>
<dbReference type="Proteomes" id="UP000013243">
    <property type="component" value="Chromosome"/>
</dbReference>
<dbReference type="RefSeq" id="WP_005610608.1">
    <property type="nucleotide sequence ID" value="NZ_CP015230.1"/>
</dbReference>
<name>A0A1B1A3B0_9RHOB</name>
<gene>
    <name evidence="2" type="ORF">K529_009735</name>
</gene>
<protein>
    <recommendedName>
        <fullName evidence="4">DUF4189 domain-containing protein</fullName>
    </recommendedName>
</protein>
<organism evidence="2 3">
    <name type="scientific">Tritonibacter mobilis F1926</name>
    <dbReference type="NCBI Taxonomy" id="1265309"/>
    <lineage>
        <taxon>Bacteria</taxon>
        <taxon>Pseudomonadati</taxon>
        <taxon>Pseudomonadota</taxon>
        <taxon>Alphaproteobacteria</taxon>
        <taxon>Rhodobacterales</taxon>
        <taxon>Paracoccaceae</taxon>
        <taxon>Tritonibacter</taxon>
    </lineage>
</organism>
<reference evidence="2 3" key="1">
    <citation type="journal article" date="2016" name="ISME J.">
        <title>Global occurrence and heterogeneity of the Roseobacter-clade species Ruegeria mobilis.</title>
        <authorList>
            <person name="Sonnenschein E."/>
            <person name="Gram L."/>
        </authorList>
    </citation>
    <scope>NUCLEOTIDE SEQUENCE [LARGE SCALE GENOMIC DNA]</scope>
    <source>
        <strain evidence="2 3">F1926</strain>
    </source>
</reference>
<evidence type="ECO:0008006" key="4">
    <source>
        <dbReference type="Google" id="ProtNLM"/>
    </source>
</evidence>
<dbReference type="GeneID" id="28250113"/>
<evidence type="ECO:0000256" key="1">
    <source>
        <dbReference type="SAM" id="SignalP"/>
    </source>
</evidence>
<accession>A0A1B1A3B0</accession>